<protein>
    <submittedName>
        <fullName evidence="5">AraC family transcriptional regulator</fullName>
    </submittedName>
</protein>
<dbReference type="InterPro" id="IPR009057">
    <property type="entry name" value="Homeodomain-like_sf"/>
</dbReference>
<dbReference type="Pfam" id="PF12833">
    <property type="entry name" value="HTH_18"/>
    <property type="match status" value="1"/>
</dbReference>
<keyword evidence="2" id="KW-0238">DNA-binding</keyword>
<evidence type="ECO:0000256" key="2">
    <source>
        <dbReference type="ARBA" id="ARBA00023125"/>
    </source>
</evidence>
<dbReference type="PANTHER" id="PTHR46796:SF6">
    <property type="entry name" value="ARAC SUBFAMILY"/>
    <property type="match status" value="1"/>
</dbReference>
<evidence type="ECO:0000256" key="1">
    <source>
        <dbReference type="ARBA" id="ARBA00023015"/>
    </source>
</evidence>
<dbReference type="InterPro" id="IPR018062">
    <property type="entry name" value="HTH_AraC-typ_CS"/>
</dbReference>
<dbReference type="InterPro" id="IPR050204">
    <property type="entry name" value="AraC_XylS_family_regulators"/>
</dbReference>
<gene>
    <name evidence="5" type="ORF">GCM10010970_40880</name>
</gene>
<organism evidence="5 6">
    <name type="scientific">Silvimonas iriomotensis</name>
    <dbReference type="NCBI Taxonomy" id="449662"/>
    <lineage>
        <taxon>Bacteria</taxon>
        <taxon>Pseudomonadati</taxon>
        <taxon>Pseudomonadota</taxon>
        <taxon>Betaproteobacteria</taxon>
        <taxon>Neisseriales</taxon>
        <taxon>Chitinibacteraceae</taxon>
        <taxon>Silvimonas</taxon>
    </lineage>
</organism>
<reference evidence="6" key="1">
    <citation type="journal article" date="2019" name="Int. J. Syst. Evol. Microbiol.">
        <title>The Global Catalogue of Microorganisms (GCM) 10K type strain sequencing project: providing services to taxonomists for standard genome sequencing and annotation.</title>
        <authorList>
            <consortium name="The Broad Institute Genomics Platform"/>
            <consortium name="The Broad Institute Genome Sequencing Center for Infectious Disease"/>
            <person name="Wu L."/>
            <person name="Ma J."/>
        </authorList>
    </citation>
    <scope>NUCLEOTIDE SEQUENCE [LARGE SCALE GENOMIC DNA]</scope>
    <source>
        <strain evidence="6">CGMCC 1.8859</strain>
    </source>
</reference>
<dbReference type="Proteomes" id="UP000637267">
    <property type="component" value="Unassembled WGS sequence"/>
</dbReference>
<evidence type="ECO:0000256" key="3">
    <source>
        <dbReference type="ARBA" id="ARBA00023163"/>
    </source>
</evidence>
<name>A0ABQ2PEV4_9NEIS</name>
<dbReference type="EMBL" id="BMLX01000010">
    <property type="protein sequence ID" value="GGP24088.1"/>
    <property type="molecule type" value="Genomic_DNA"/>
</dbReference>
<dbReference type="SUPFAM" id="SSF46689">
    <property type="entry name" value="Homeodomain-like"/>
    <property type="match status" value="2"/>
</dbReference>
<dbReference type="PROSITE" id="PS01124">
    <property type="entry name" value="HTH_ARAC_FAMILY_2"/>
    <property type="match status" value="1"/>
</dbReference>
<dbReference type="PRINTS" id="PR00032">
    <property type="entry name" value="HTHARAC"/>
</dbReference>
<feature type="domain" description="HTH araC/xylS-type" evidence="4">
    <location>
        <begin position="191"/>
        <end position="289"/>
    </location>
</feature>
<dbReference type="Gene3D" id="1.10.10.60">
    <property type="entry name" value="Homeodomain-like"/>
    <property type="match status" value="2"/>
</dbReference>
<dbReference type="PROSITE" id="PS00041">
    <property type="entry name" value="HTH_ARAC_FAMILY_1"/>
    <property type="match status" value="1"/>
</dbReference>
<evidence type="ECO:0000313" key="5">
    <source>
        <dbReference type="EMBL" id="GGP24088.1"/>
    </source>
</evidence>
<dbReference type="SMART" id="SM00342">
    <property type="entry name" value="HTH_ARAC"/>
    <property type="match status" value="1"/>
</dbReference>
<keyword evidence="3" id="KW-0804">Transcription</keyword>
<keyword evidence="6" id="KW-1185">Reference proteome</keyword>
<proteinExistence type="predicted"/>
<evidence type="ECO:0000313" key="6">
    <source>
        <dbReference type="Proteomes" id="UP000637267"/>
    </source>
</evidence>
<keyword evidence="1" id="KW-0805">Transcription regulation</keyword>
<evidence type="ECO:0000259" key="4">
    <source>
        <dbReference type="PROSITE" id="PS01124"/>
    </source>
</evidence>
<sequence>MIMDTASLKQNVFTTLSHSRAALEQAGDLGDGMAVARWHNQNDATRYRGPGHHTVSLYLAGGYQTWRRDKPGVYGAPGRLCVLPDEHESEWVIQGDLQFMHLYFSPAQFAHAIITLLDREPRSVQLHDLTYAEDPVLAALCGQISQQNWQDANARLAANELAHTVLAHLVQVHSGRRIHLAKGGLAPHMRRRLLEYIDSHLDATLTLGELASQVALSEFHFARAFRDSFGMPPHAWLTMRRLDRARQLLRHNDLPLVDVAAACGFADASHFSNRFRAVLGASPSQYRAVLSK</sequence>
<accession>A0ABQ2PEV4</accession>
<comment type="caution">
    <text evidence="5">The sequence shown here is derived from an EMBL/GenBank/DDBJ whole genome shotgun (WGS) entry which is preliminary data.</text>
</comment>
<dbReference type="InterPro" id="IPR020449">
    <property type="entry name" value="Tscrpt_reg_AraC-type_HTH"/>
</dbReference>
<dbReference type="PANTHER" id="PTHR46796">
    <property type="entry name" value="HTH-TYPE TRANSCRIPTIONAL ACTIVATOR RHAS-RELATED"/>
    <property type="match status" value="1"/>
</dbReference>
<dbReference type="InterPro" id="IPR018060">
    <property type="entry name" value="HTH_AraC"/>
</dbReference>